<feature type="compositionally biased region" description="Polar residues" evidence="1">
    <location>
        <begin position="325"/>
        <end position="335"/>
    </location>
</feature>
<dbReference type="GeneID" id="100577635"/>
<dbReference type="EnsemblMetazoa" id="XM_016910765">
    <property type="protein sequence ID" value="XP_016766254"/>
    <property type="gene ID" value="LOC100577635"/>
</dbReference>
<dbReference type="AlphaFoldDB" id="A0A7M7H2F2"/>
<feature type="transmembrane region" description="Helical" evidence="2">
    <location>
        <begin position="473"/>
        <end position="494"/>
    </location>
</feature>
<feature type="compositionally biased region" description="Polar residues" evidence="1">
    <location>
        <begin position="207"/>
        <end position="219"/>
    </location>
</feature>
<evidence type="ECO:0000256" key="2">
    <source>
        <dbReference type="SAM" id="Phobius"/>
    </source>
</evidence>
<keyword evidence="2" id="KW-0812">Transmembrane</keyword>
<dbReference type="RefSeq" id="XP_016766254.1">
    <property type="nucleotide sequence ID" value="XM_016910765.2"/>
</dbReference>
<feature type="transmembrane region" description="Helical" evidence="2">
    <location>
        <begin position="571"/>
        <end position="593"/>
    </location>
</feature>
<feature type="compositionally biased region" description="Polar residues" evidence="1">
    <location>
        <begin position="343"/>
        <end position="354"/>
    </location>
</feature>
<accession>A0A8B6XVZ8</accession>
<dbReference type="PANTHER" id="PTHR33444">
    <property type="entry name" value="SI:DKEY-19B23.12-RELATED"/>
    <property type="match status" value="1"/>
</dbReference>
<accession>A0A7M7IEA7</accession>
<proteinExistence type="predicted"/>
<evidence type="ECO:0000256" key="1">
    <source>
        <dbReference type="SAM" id="MobiDB-lite"/>
    </source>
</evidence>
<gene>
    <name evidence="5 6 7" type="primary">LOC100577635</name>
</gene>
<sequence>MLHRSTSSRRCRASRNMTNLGHTSPIAGPRGRRASVATDKPVDLPPTSLRGTMERQRSPRGSIVPDIALDMGNGVEAMNHKPMAERDQYAVDARSAAFNQKMARSPRNSLVPDDYYRALPRNGGVARSPRNSLVPDANLGPDMLYSSRHSLLPDPPPLSPRNSLVADVAHNRSPRNSLVPLTGSRTSLMSENGNLGSARSPRHSLIPNCSRSPRGSVTNMELVDRSPQRSPRGSIASECLNQSPRGSIVPAYERSSRGSIGVNEAAHRGSIGAGEEEARSQRRGIEPVEHAIDRTPRGSLTGLQERRGTKASLIAQDPRRGSADQGVNGNRNSSPSRERKEVNTGSVKSRGSTVQINLGYGPNTFEDSRRASSSVSQFSGDESRRLFANGAKVAENTAENRNLGVITYGSVVFQLKDANLEANNICDFVFRGMRVVCRTRVVTVCLFCLSAVPILMLIYGWNYSKDCPKEPRIPMYLVIGGTFGTMLMMLLIYSQIQSRRPEMPPVPSNRPQISFMKLIIIVLSCFLLGWFVMGNYWILHIMWPSYTFLLHTPNDHCHKTLYMFSLVHLGVMYITFGVMLLVVTVLASFRILACPLSERYK</sequence>
<evidence type="ECO:0000313" key="7">
    <source>
        <dbReference type="RefSeq" id="XP_016766254.1"/>
    </source>
</evidence>
<reference evidence="3" key="1">
    <citation type="submission" date="2021-01" db="UniProtKB">
        <authorList>
            <consortium name="EnsemblMetazoa"/>
        </authorList>
    </citation>
    <scope>IDENTIFICATION</scope>
    <source>
        <strain evidence="3">DH4</strain>
    </source>
</reference>
<protein>
    <submittedName>
        <fullName evidence="5 6">Uncharacterized protein LOC100577635 isoform X1</fullName>
    </submittedName>
</protein>
<dbReference type="InterPro" id="IPR040350">
    <property type="entry name" value="TMEM272"/>
</dbReference>
<dbReference type="PANTHER" id="PTHR33444:SF7">
    <property type="entry name" value="TRANSMEMBRANE PROTEIN 272"/>
    <property type="match status" value="1"/>
</dbReference>
<dbReference type="Proteomes" id="UP000005203">
    <property type="component" value="Linkage group LG2"/>
</dbReference>
<evidence type="ECO:0000313" key="6">
    <source>
        <dbReference type="RefSeq" id="XP_006569112.1"/>
    </source>
</evidence>
<feature type="transmembrane region" description="Helical" evidence="2">
    <location>
        <begin position="441"/>
        <end position="461"/>
    </location>
</feature>
<evidence type="ECO:0000313" key="5">
    <source>
        <dbReference type="RefSeq" id="XP_003251317.2"/>
    </source>
</evidence>
<keyword evidence="2" id="KW-0472">Membrane</keyword>
<keyword evidence="4" id="KW-1185">Reference proteome</keyword>
<feature type="region of interest" description="Disordered" evidence="1">
    <location>
        <begin position="193"/>
        <end position="354"/>
    </location>
</feature>
<evidence type="ECO:0000313" key="4">
    <source>
        <dbReference type="Proteomes" id="UP000005203"/>
    </source>
</evidence>
<organism evidence="3">
    <name type="scientific">Apis mellifera</name>
    <name type="common">Honeybee</name>
    <dbReference type="NCBI Taxonomy" id="7460"/>
    <lineage>
        <taxon>Eukaryota</taxon>
        <taxon>Metazoa</taxon>
        <taxon>Ecdysozoa</taxon>
        <taxon>Arthropoda</taxon>
        <taxon>Hexapoda</taxon>
        <taxon>Insecta</taxon>
        <taxon>Pterygota</taxon>
        <taxon>Neoptera</taxon>
        <taxon>Endopterygota</taxon>
        <taxon>Hymenoptera</taxon>
        <taxon>Apocrita</taxon>
        <taxon>Aculeata</taxon>
        <taxon>Apoidea</taxon>
        <taxon>Anthophila</taxon>
        <taxon>Apidae</taxon>
        <taxon>Apis</taxon>
    </lineage>
</organism>
<keyword evidence="2" id="KW-1133">Transmembrane helix</keyword>
<accession>A0A7M7H2F2</accession>
<dbReference type="KEGG" id="ame:100577635"/>
<feature type="transmembrane region" description="Helical" evidence="2">
    <location>
        <begin position="515"/>
        <end position="539"/>
    </location>
</feature>
<dbReference type="RefSeq" id="XP_003251317.2">
    <property type="nucleotide sequence ID" value="XM_003251269.4"/>
</dbReference>
<name>A0A7M7H2F2_APIME</name>
<accession>A0A8B7KH66</accession>
<feature type="compositionally biased region" description="Basic residues" evidence="1">
    <location>
        <begin position="1"/>
        <end position="13"/>
    </location>
</feature>
<evidence type="ECO:0000313" key="3">
    <source>
        <dbReference type="EnsemblMetazoa" id="XP_006569112"/>
    </source>
</evidence>
<feature type="region of interest" description="Disordered" evidence="1">
    <location>
        <begin position="1"/>
        <end position="67"/>
    </location>
</feature>
<dbReference type="EnsemblMetazoa" id="XM_003251269">
    <property type="protein sequence ID" value="XP_003251317"/>
    <property type="gene ID" value="LOC100577635"/>
</dbReference>
<dbReference type="EnsemblMetazoa" id="XM_006569049">
    <property type="protein sequence ID" value="XP_006569112"/>
    <property type="gene ID" value="LOC100577635"/>
</dbReference>
<dbReference type="RefSeq" id="XP_006569112.1">
    <property type="nucleotide sequence ID" value="XM_006569049.3"/>
</dbReference>
<reference evidence="5 6" key="2">
    <citation type="submission" date="2025-04" db="UniProtKB">
        <authorList>
            <consortium name="RefSeq"/>
        </authorList>
    </citation>
    <scope>IDENTIFICATION</scope>
    <source>
        <strain evidence="5 6">DH4</strain>
        <tissue evidence="5 6">Whole body</tissue>
    </source>
</reference>
<dbReference type="OrthoDB" id="6157510at2759"/>
<feature type="compositionally biased region" description="Basic and acidic residues" evidence="1">
    <location>
        <begin position="276"/>
        <end position="296"/>
    </location>
</feature>